<evidence type="ECO:0000256" key="2">
    <source>
        <dbReference type="ARBA" id="ARBA00022475"/>
    </source>
</evidence>
<dbReference type="GO" id="GO:0005886">
    <property type="term" value="C:plasma membrane"/>
    <property type="evidence" value="ECO:0007669"/>
    <property type="project" value="UniProtKB-SubCell"/>
</dbReference>
<evidence type="ECO:0000256" key="6">
    <source>
        <dbReference type="SAM" id="Phobius"/>
    </source>
</evidence>
<dbReference type="Pfam" id="PF07690">
    <property type="entry name" value="MFS_1"/>
    <property type="match status" value="1"/>
</dbReference>
<evidence type="ECO:0000256" key="1">
    <source>
        <dbReference type="ARBA" id="ARBA00004651"/>
    </source>
</evidence>
<dbReference type="NCBIfam" id="NF033135">
    <property type="entry name" value="cmx_cmrA"/>
    <property type="match status" value="1"/>
</dbReference>
<dbReference type="InterPro" id="IPR050189">
    <property type="entry name" value="MFS_Efflux_Transporters"/>
</dbReference>
<dbReference type="GO" id="GO:0022857">
    <property type="term" value="F:transmembrane transporter activity"/>
    <property type="evidence" value="ECO:0007669"/>
    <property type="project" value="InterPro"/>
</dbReference>
<dbReference type="InterPro" id="IPR020846">
    <property type="entry name" value="MFS_dom"/>
</dbReference>
<protein>
    <submittedName>
        <fullName evidence="8">MFS transporter</fullName>
    </submittedName>
</protein>
<proteinExistence type="predicted"/>
<dbReference type="RefSeq" id="WP_132635526.1">
    <property type="nucleotide sequence ID" value="NZ_SMLD01000102.1"/>
</dbReference>
<feature type="transmembrane region" description="Helical" evidence="6">
    <location>
        <begin position="38"/>
        <end position="63"/>
    </location>
</feature>
<keyword evidence="3 6" id="KW-0812">Transmembrane</keyword>
<evidence type="ECO:0000256" key="4">
    <source>
        <dbReference type="ARBA" id="ARBA00022989"/>
    </source>
</evidence>
<dbReference type="Proteomes" id="UP000295136">
    <property type="component" value="Unassembled WGS sequence"/>
</dbReference>
<sequence length="389" mass="38361">MPFVVYLLALAVFAQGTSEFMLSGLVPGIAEDLHVSVPAAGMLTSAFAVGMVAGAPLMAVLSLRWPRRRALLAFLLTFLLAHVAGAVTPGYEVLLVSRVVAALANAGFLAVAMATAIGLAPPGAKGRATSVLLGGITLACVAGVPAGALLGEVWGWRSAFWAVAAALLPAIVAVARSVPAAPANPGGPTARGEARALRSPRLLVLLLLGALVNGATFCTFTYLAPLLTGVTGIGPGWMPVMLALFGLGSFAGVTISGRLADVRPMELLVGGGVALAAGWAAFAMAAGAPVAAIVLVLVQGTLSFAVGSTLISQALYAAGDAPTLGGGVATAALNVGATAGPWLGGLAIGAGLGFRSPLWVSALLVAAALVVAGTAYAAGRAPRGVVARP</sequence>
<comment type="caution">
    <text evidence="8">The sequence shown here is derived from an EMBL/GenBank/DDBJ whole genome shotgun (WGS) entry which is preliminary data.</text>
</comment>
<feature type="transmembrane region" description="Helical" evidence="6">
    <location>
        <begin position="202"/>
        <end position="224"/>
    </location>
</feature>
<evidence type="ECO:0000313" key="9">
    <source>
        <dbReference type="Proteomes" id="UP000295136"/>
    </source>
</evidence>
<keyword evidence="4 6" id="KW-1133">Transmembrane helix</keyword>
<accession>A0A4V6PGB0</accession>
<gene>
    <name evidence="8" type="ORF">E1295_30795</name>
</gene>
<feature type="transmembrane region" description="Helical" evidence="6">
    <location>
        <begin position="236"/>
        <end position="255"/>
    </location>
</feature>
<evidence type="ECO:0000256" key="3">
    <source>
        <dbReference type="ARBA" id="ARBA00022692"/>
    </source>
</evidence>
<dbReference type="Gene3D" id="1.20.1250.20">
    <property type="entry name" value="MFS general substrate transporter like domains"/>
    <property type="match status" value="1"/>
</dbReference>
<dbReference type="CDD" id="cd17324">
    <property type="entry name" value="MFS_NepI_like"/>
    <property type="match status" value="1"/>
</dbReference>
<comment type="subcellular location">
    <subcellularLocation>
        <location evidence="1">Cell membrane</location>
        <topology evidence="1">Multi-pass membrane protein</topology>
    </subcellularLocation>
</comment>
<dbReference type="PANTHER" id="PTHR43124">
    <property type="entry name" value="PURINE EFFLUX PUMP PBUE"/>
    <property type="match status" value="1"/>
</dbReference>
<dbReference type="AlphaFoldDB" id="A0A4V6PGB0"/>
<keyword evidence="2" id="KW-1003">Cell membrane</keyword>
<dbReference type="PROSITE" id="PS50850">
    <property type="entry name" value="MFS"/>
    <property type="match status" value="1"/>
</dbReference>
<feature type="transmembrane region" description="Helical" evidence="6">
    <location>
        <begin position="292"/>
        <end position="316"/>
    </location>
</feature>
<keyword evidence="5 6" id="KW-0472">Membrane</keyword>
<feature type="transmembrane region" description="Helical" evidence="6">
    <location>
        <begin position="328"/>
        <end position="352"/>
    </location>
</feature>
<dbReference type="SUPFAM" id="SSF103473">
    <property type="entry name" value="MFS general substrate transporter"/>
    <property type="match status" value="1"/>
</dbReference>
<evidence type="ECO:0000256" key="5">
    <source>
        <dbReference type="ARBA" id="ARBA00023136"/>
    </source>
</evidence>
<feature type="transmembrane region" description="Helical" evidence="6">
    <location>
        <begin position="131"/>
        <end position="154"/>
    </location>
</feature>
<feature type="domain" description="Major facilitator superfamily (MFS) profile" evidence="7">
    <location>
        <begin position="4"/>
        <end position="385"/>
    </location>
</feature>
<keyword evidence="9" id="KW-1185">Reference proteome</keyword>
<evidence type="ECO:0000313" key="8">
    <source>
        <dbReference type="EMBL" id="TDE41306.1"/>
    </source>
</evidence>
<dbReference type="InterPro" id="IPR011701">
    <property type="entry name" value="MFS"/>
</dbReference>
<dbReference type="EMBL" id="SMLD01000102">
    <property type="protein sequence ID" value="TDE41306.1"/>
    <property type="molecule type" value="Genomic_DNA"/>
</dbReference>
<reference evidence="8 9" key="1">
    <citation type="submission" date="2019-03" db="EMBL/GenBank/DDBJ databases">
        <title>Draft genome sequences of novel Actinobacteria.</title>
        <authorList>
            <person name="Sahin N."/>
            <person name="Ay H."/>
            <person name="Saygin H."/>
        </authorList>
    </citation>
    <scope>NUCLEOTIDE SEQUENCE [LARGE SCALE GENOMIC DNA]</scope>
    <source>
        <strain evidence="8 9">6K102</strain>
    </source>
</reference>
<dbReference type="PANTHER" id="PTHR43124:SF3">
    <property type="entry name" value="CHLORAMPHENICOL EFFLUX PUMP RV0191"/>
    <property type="match status" value="1"/>
</dbReference>
<organism evidence="8 9">
    <name type="scientific">Nonomuraea mesophila</name>
    <dbReference type="NCBI Taxonomy" id="2530382"/>
    <lineage>
        <taxon>Bacteria</taxon>
        <taxon>Bacillati</taxon>
        <taxon>Actinomycetota</taxon>
        <taxon>Actinomycetes</taxon>
        <taxon>Streptosporangiales</taxon>
        <taxon>Streptosporangiaceae</taxon>
        <taxon>Nonomuraea</taxon>
    </lineage>
</organism>
<dbReference type="InterPro" id="IPR036259">
    <property type="entry name" value="MFS_trans_sf"/>
</dbReference>
<feature type="transmembrane region" description="Helical" evidence="6">
    <location>
        <begin position="70"/>
        <end position="87"/>
    </location>
</feature>
<feature type="transmembrane region" description="Helical" evidence="6">
    <location>
        <begin position="160"/>
        <end position="181"/>
    </location>
</feature>
<feature type="transmembrane region" description="Helical" evidence="6">
    <location>
        <begin position="358"/>
        <end position="379"/>
    </location>
</feature>
<feature type="transmembrane region" description="Helical" evidence="6">
    <location>
        <begin position="267"/>
        <end position="286"/>
    </location>
</feature>
<name>A0A4V6PGB0_9ACTN</name>
<evidence type="ECO:0000259" key="7">
    <source>
        <dbReference type="PROSITE" id="PS50850"/>
    </source>
</evidence>
<feature type="transmembrane region" description="Helical" evidence="6">
    <location>
        <begin position="99"/>
        <end position="119"/>
    </location>
</feature>